<evidence type="ECO:0000256" key="1">
    <source>
        <dbReference type="ARBA" id="ARBA00022839"/>
    </source>
</evidence>
<evidence type="ECO:0000259" key="2">
    <source>
        <dbReference type="SMART" id="SM00479"/>
    </source>
</evidence>
<dbReference type="CDD" id="cd06127">
    <property type="entry name" value="DEDDh"/>
    <property type="match status" value="1"/>
</dbReference>
<keyword evidence="3" id="KW-0378">Hydrolase</keyword>
<dbReference type="GO" id="GO:0004527">
    <property type="term" value="F:exonuclease activity"/>
    <property type="evidence" value="ECO:0007669"/>
    <property type="project" value="UniProtKB-KW"/>
</dbReference>
<dbReference type="InterPro" id="IPR012337">
    <property type="entry name" value="RNaseH-like_sf"/>
</dbReference>
<dbReference type="RefSeq" id="WP_248736469.1">
    <property type="nucleotide sequence ID" value="NZ_CALBWS010000024.1"/>
</dbReference>
<dbReference type="PANTHER" id="PTHR30231">
    <property type="entry name" value="DNA POLYMERASE III SUBUNIT EPSILON"/>
    <property type="match status" value="1"/>
</dbReference>
<reference evidence="3" key="1">
    <citation type="submission" date="2022-04" db="EMBL/GenBank/DDBJ databases">
        <authorList>
            <person name="Criscuolo A."/>
        </authorList>
    </citation>
    <scope>NUCLEOTIDE SEQUENCE</scope>
    <source>
        <strain evidence="3">CIP111895</strain>
    </source>
</reference>
<accession>A0ABM9EVH7</accession>
<comment type="caution">
    <text evidence="3">The sequence shown here is derived from an EMBL/GenBank/DDBJ whole genome shotgun (WGS) entry which is preliminary data.</text>
</comment>
<dbReference type="PANTHER" id="PTHR30231:SF41">
    <property type="entry name" value="DNA POLYMERASE III SUBUNIT EPSILON"/>
    <property type="match status" value="1"/>
</dbReference>
<dbReference type="Pfam" id="PF00929">
    <property type="entry name" value="RNase_T"/>
    <property type="match status" value="1"/>
</dbReference>
<sequence length="244" mass="28162">MGMNEMIQFFRQISGRLSSNIYASLQGSSTPQQMAFLRELQREMKQNNTLDTPFNELNVVVFDLETTGFYPENGDQVISIGAIKMTGHQIKETERFYSLVKSDLPLSEEISALTNIKEDELRTAPLASDVLIQFFKFVKNDILVAHHSKHEQSFLQKMTRDILRRKFGHRIIDTSFLIRLADPSMKTSPLEKVCKECGVAVRDRHHALGDAIMAAQIWGYYLQQAERKGFRHLREVYEYLAKIE</sequence>
<organism evidence="3 4">
    <name type="scientific">Neobacillus rhizosphaerae</name>
    <dbReference type="NCBI Taxonomy" id="2880965"/>
    <lineage>
        <taxon>Bacteria</taxon>
        <taxon>Bacillati</taxon>
        <taxon>Bacillota</taxon>
        <taxon>Bacilli</taxon>
        <taxon>Bacillales</taxon>
        <taxon>Bacillaceae</taxon>
        <taxon>Neobacillus</taxon>
    </lineage>
</organism>
<dbReference type="InterPro" id="IPR013520">
    <property type="entry name" value="Ribonucl_H"/>
</dbReference>
<dbReference type="EC" id="3.1.-.-" evidence="3"/>
<dbReference type="EMBL" id="CALBWS010000024">
    <property type="protein sequence ID" value="CAH2716212.1"/>
    <property type="molecule type" value="Genomic_DNA"/>
</dbReference>
<keyword evidence="4" id="KW-1185">Reference proteome</keyword>
<dbReference type="Gene3D" id="3.30.420.10">
    <property type="entry name" value="Ribonuclease H-like superfamily/Ribonuclease H"/>
    <property type="match status" value="1"/>
</dbReference>
<proteinExistence type="predicted"/>
<dbReference type="InterPro" id="IPR036397">
    <property type="entry name" value="RNaseH_sf"/>
</dbReference>
<keyword evidence="1 3" id="KW-0540">Nuclease</keyword>
<dbReference type="NCBIfam" id="NF005836">
    <property type="entry name" value="PRK07740.1"/>
    <property type="match status" value="1"/>
</dbReference>
<dbReference type="SMART" id="SM00479">
    <property type="entry name" value="EXOIII"/>
    <property type="match status" value="1"/>
</dbReference>
<dbReference type="SUPFAM" id="SSF53098">
    <property type="entry name" value="Ribonuclease H-like"/>
    <property type="match status" value="1"/>
</dbReference>
<feature type="domain" description="Exonuclease" evidence="2">
    <location>
        <begin position="58"/>
        <end position="227"/>
    </location>
</feature>
<dbReference type="InterPro" id="IPR006054">
    <property type="entry name" value="DnaQ"/>
</dbReference>
<protein>
    <submittedName>
        <fullName evidence="3">3'-5' exonuclease DinG</fullName>
        <ecNumber evidence="3">3.1.-.-</ecNumber>
    </submittedName>
</protein>
<dbReference type="NCBIfam" id="TIGR00573">
    <property type="entry name" value="dnaq"/>
    <property type="match status" value="1"/>
</dbReference>
<evidence type="ECO:0000313" key="3">
    <source>
        <dbReference type="EMBL" id="CAH2716212.1"/>
    </source>
</evidence>
<name>A0ABM9EVH7_9BACI</name>
<keyword evidence="1 3" id="KW-0269">Exonuclease</keyword>
<gene>
    <name evidence="3" type="primary">dinG_5</name>
    <name evidence="3" type="ORF">BACCIP111895_03396</name>
</gene>
<evidence type="ECO:0000313" key="4">
    <source>
        <dbReference type="Proteomes" id="UP000838308"/>
    </source>
</evidence>
<dbReference type="Proteomes" id="UP000838308">
    <property type="component" value="Unassembled WGS sequence"/>
</dbReference>